<sequence length="104" mass="12113">MNRNFGLTNSLLYDWIPEYEFNSYDLSELLVLNEELEKECKSIESEFKIFLAIYKKGTVAKPKGLCTTFKYADLGDKALLTFQKFENKINGNILVAYANPLERW</sequence>
<dbReference type="RefSeq" id="WP_100791931.1">
    <property type="nucleotide sequence ID" value="NZ_NPDQ01000008.1"/>
</dbReference>
<accession>A0A2M9XYL1</accession>
<keyword evidence="2" id="KW-1185">Reference proteome</keyword>
<organism evidence="1 2">
    <name type="scientific">Leptospira brenneri</name>
    <dbReference type="NCBI Taxonomy" id="2023182"/>
    <lineage>
        <taxon>Bacteria</taxon>
        <taxon>Pseudomonadati</taxon>
        <taxon>Spirochaetota</taxon>
        <taxon>Spirochaetia</taxon>
        <taxon>Leptospirales</taxon>
        <taxon>Leptospiraceae</taxon>
        <taxon>Leptospira</taxon>
    </lineage>
</organism>
<gene>
    <name evidence="1" type="ORF">EHQ30_11825</name>
</gene>
<evidence type="ECO:0000313" key="1">
    <source>
        <dbReference type="EMBL" id="TGK92915.1"/>
    </source>
</evidence>
<name>A0A2M9XYL1_9LEPT</name>
<protein>
    <submittedName>
        <fullName evidence="1">Uncharacterized protein</fullName>
    </submittedName>
</protein>
<dbReference type="EMBL" id="RQFP01000008">
    <property type="protein sequence ID" value="TGK92915.1"/>
    <property type="molecule type" value="Genomic_DNA"/>
</dbReference>
<dbReference type="Proteomes" id="UP000297891">
    <property type="component" value="Unassembled WGS sequence"/>
</dbReference>
<reference evidence="1" key="1">
    <citation type="journal article" date="2019" name="PLoS Negl. Trop. Dis.">
        <title>Revisiting the worldwide diversity of Leptospira species in the environment.</title>
        <authorList>
            <person name="Vincent A.T."/>
            <person name="Schiettekatte O."/>
            <person name="Bourhy P."/>
            <person name="Veyrier F.J."/>
            <person name="Picardeau M."/>
        </authorList>
    </citation>
    <scope>NUCLEOTIDE SEQUENCE [LARGE SCALE GENOMIC DNA]</scope>
    <source>
        <strain evidence="1">201800277</strain>
    </source>
</reference>
<dbReference type="AlphaFoldDB" id="A0A2M9XYL1"/>
<proteinExistence type="predicted"/>
<dbReference type="OrthoDB" id="331327at2"/>
<comment type="caution">
    <text evidence="1">The sequence shown here is derived from an EMBL/GenBank/DDBJ whole genome shotgun (WGS) entry which is preliminary data.</text>
</comment>
<evidence type="ECO:0000313" key="2">
    <source>
        <dbReference type="Proteomes" id="UP000297891"/>
    </source>
</evidence>